<name>A0ABX6B747_9ACTN</name>
<evidence type="ECO:0000313" key="2">
    <source>
        <dbReference type="EMBL" id="QEV31127.1"/>
    </source>
</evidence>
<dbReference type="InterPro" id="IPR033457">
    <property type="entry name" value="DUF5133"/>
</dbReference>
<organism evidence="2 3">
    <name type="scientific">Streptomyces cinereoruber</name>
    <dbReference type="NCBI Taxonomy" id="67260"/>
    <lineage>
        <taxon>Bacteria</taxon>
        <taxon>Bacillati</taxon>
        <taxon>Actinomycetota</taxon>
        <taxon>Actinomycetes</taxon>
        <taxon>Kitasatosporales</taxon>
        <taxon>Streptomycetaceae</taxon>
        <taxon>Streptomyces</taxon>
    </lineage>
</organism>
<evidence type="ECO:0000313" key="3">
    <source>
        <dbReference type="Proteomes" id="UP000326029"/>
    </source>
</evidence>
<keyword evidence="3" id="KW-1185">Reference proteome</keyword>
<dbReference type="Proteomes" id="UP000326029">
    <property type="component" value="Chromosome"/>
</dbReference>
<sequence length="90" mass="9474">MKGRPVLIPDSRTLRSLLTRYADLRIAEARGERREGQLLEDVSRALCAATGTTCVEDALATADALLAASRGRGTRPVPSGAARTAPELAA</sequence>
<dbReference type="EMBL" id="CP023693">
    <property type="protein sequence ID" value="QEV31127.1"/>
    <property type="molecule type" value="Genomic_DNA"/>
</dbReference>
<accession>A0ABX6B747</accession>
<protein>
    <submittedName>
        <fullName evidence="2">DUF5133 domain-containing protein</fullName>
    </submittedName>
</protein>
<gene>
    <name evidence="2" type="ORF">CP977_02215</name>
</gene>
<feature type="region of interest" description="Disordered" evidence="1">
    <location>
        <begin position="69"/>
        <end position="90"/>
    </location>
</feature>
<evidence type="ECO:0000256" key="1">
    <source>
        <dbReference type="SAM" id="MobiDB-lite"/>
    </source>
</evidence>
<dbReference type="Pfam" id="PF17196">
    <property type="entry name" value="DUF5133"/>
    <property type="match status" value="1"/>
</dbReference>
<proteinExistence type="predicted"/>
<reference evidence="2 3" key="1">
    <citation type="submission" date="2017-09" db="EMBL/GenBank/DDBJ databases">
        <authorList>
            <person name="Lee N."/>
            <person name="Cho B.-K."/>
        </authorList>
    </citation>
    <scope>NUCLEOTIDE SEQUENCE [LARGE SCALE GENOMIC DNA]</scope>
    <source>
        <strain evidence="2 3">ATCC 19740</strain>
    </source>
</reference>